<dbReference type="EMBL" id="JAHYIQ010000041">
    <property type="protein sequence ID" value="KAK1118785.1"/>
    <property type="molecule type" value="Genomic_DNA"/>
</dbReference>
<organism evidence="2 3">
    <name type="scientific">Melipona bicolor</name>
    <dbReference type="NCBI Taxonomy" id="60889"/>
    <lineage>
        <taxon>Eukaryota</taxon>
        <taxon>Metazoa</taxon>
        <taxon>Ecdysozoa</taxon>
        <taxon>Arthropoda</taxon>
        <taxon>Hexapoda</taxon>
        <taxon>Insecta</taxon>
        <taxon>Pterygota</taxon>
        <taxon>Neoptera</taxon>
        <taxon>Endopterygota</taxon>
        <taxon>Hymenoptera</taxon>
        <taxon>Apocrita</taxon>
        <taxon>Aculeata</taxon>
        <taxon>Apoidea</taxon>
        <taxon>Anthophila</taxon>
        <taxon>Apidae</taxon>
        <taxon>Melipona</taxon>
    </lineage>
</organism>
<feature type="region of interest" description="Disordered" evidence="1">
    <location>
        <begin position="124"/>
        <end position="146"/>
    </location>
</feature>
<feature type="compositionally biased region" description="Acidic residues" evidence="1">
    <location>
        <begin position="18"/>
        <end position="34"/>
    </location>
</feature>
<gene>
    <name evidence="2" type="ORF">K0M31_014785</name>
</gene>
<feature type="compositionally biased region" description="Basic and acidic residues" evidence="1">
    <location>
        <begin position="1"/>
        <end position="17"/>
    </location>
</feature>
<dbReference type="AlphaFoldDB" id="A0AA40FGU7"/>
<protein>
    <submittedName>
        <fullName evidence="2">Uncharacterized protein</fullName>
    </submittedName>
</protein>
<evidence type="ECO:0000313" key="3">
    <source>
        <dbReference type="Proteomes" id="UP001177670"/>
    </source>
</evidence>
<feature type="region of interest" description="Disordered" evidence="1">
    <location>
        <begin position="1"/>
        <end position="51"/>
    </location>
</feature>
<evidence type="ECO:0000313" key="2">
    <source>
        <dbReference type="EMBL" id="KAK1118785.1"/>
    </source>
</evidence>
<evidence type="ECO:0000256" key="1">
    <source>
        <dbReference type="SAM" id="MobiDB-lite"/>
    </source>
</evidence>
<feature type="compositionally biased region" description="Low complexity" evidence="1">
    <location>
        <begin position="137"/>
        <end position="146"/>
    </location>
</feature>
<comment type="caution">
    <text evidence="2">The sequence shown here is derived from an EMBL/GenBank/DDBJ whole genome shotgun (WGS) entry which is preliminary data.</text>
</comment>
<name>A0AA40FGU7_9HYME</name>
<dbReference type="Proteomes" id="UP001177670">
    <property type="component" value="Unassembled WGS sequence"/>
</dbReference>
<keyword evidence="3" id="KW-1185">Reference proteome</keyword>
<reference evidence="2" key="1">
    <citation type="submission" date="2021-10" db="EMBL/GenBank/DDBJ databases">
        <title>Melipona bicolor Genome sequencing and assembly.</title>
        <authorList>
            <person name="Araujo N.S."/>
            <person name="Arias M.C."/>
        </authorList>
    </citation>
    <scope>NUCLEOTIDE SEQUENCE</scope>
    <source>
        <strain evidence="2">USP_2M_L1-L4_2017</strain>
        <tissue evidence="2">Whole body</tissue>
    </source>
</reference>
<sequence>MTDRHRYSAENAHTRGDNDDENDDDDDDDDDGEDTLTPGINLSKNERRGGQRGARIAWTHACTSRWVSALGSDNESMAREESERRTHRRSELVRRPTRFTRVSRGAVPFLFFLFRARAREWTSPGCPSPATSLRQQPSSPVHSPFSPSDATLMTVSTIENPPSRCYLPMRVIRRRSAPYDSPPKCDGL</sequence>
<accession>A0AA40FGU7</accession>
<proteinExistence type="predicted"/>